<sequence length="247" mass="29642">MNIFNEILEYPEKCENGMRLDKKVIYGQAQLKTRDKEIFTKNIEKIIWSYNLKPEYLNISSYHDKTREYSEVEIFDIYLRKDKKLDRIADIMLRAIPYPMLLVFYLNNSIKIYVSHIREHGSDGSKITLEKKIHTEWINLDKQTEIEKHFFEELKIENISGINIYEFYDDIVNKIIKFNASKIKGTQLKQDSNETKEIMEKVEKLEKEIFKLEKEISQEKNMGQIVILNTKRHDLNQKKKELLNKLK</sequence>
<dbReference type="AlphaFoldDB" id="A0A328Q8X9"/>
<name>A0A328Q8X9_9EURY</name>
<dbReference type="Proteomes" id="UP000248557">
    <property type="component" value="Unassembled WGS sequence"/>
</dbReference>
<feature type="coiled-coil region" evidence="1">
    <location>
        <begin position="188"/>
        <end position="245"/>
    </location>
</feature>
<dbReference type="RefSeq" id="WP_112149583.1">
    <property type="nucleotide sequence ID" value="NZ_JAXJAF010000090.1"/>
</dbReference>
<evidence type="ECO:0000313" key="2">
    <source>
        <dbReference type="EMBL" id="RAP02988.1"/>
    </source>
</evidence>
<proteinExistence type="predicted"/>
<dbReference type="InterPro" id="IPR025503">
    <property type="entry name" value="DUF4391"/>
</dbReference>
<keyword evidence="1" id="KW-0175">Coiled coil</keyword>
<gene>
    <name evidence="2" type="ORF">CA615_04685</name>
</gene>
<protein>
    <recommendedName>
        <fullName evidence="4">DUF4391 domain-containing protein</fullName>
    </recommendedName>
</protein>
<evidence type="ECO:0000256" key="1">
    <source>
        <dbReference type="SAM" id="Coils"/>
    </source>
</evidence>
<accession>A0A328Q8X9</accession>
<reference evidence="2 3" key="1">
    <citation type="submission" date="2017-05" db="EMBL/GenBank/DDBJ databases">
        <title>Host range expansion of the Methanosphaera genus to humans and monogastric animals involves recent and extensive reduction in genome content.</title>
        <authorList>
            <person name="Hoedt E.C."/>
            <person name="Volmer J.G."/>
            <person name="Parks D.H."/>
            <person name="Rosewarne C.P."/>
            <person name="Denman S.E."/>
            <person name="Mcsweeney C.S."/>
            <person name="O Cuiv P."/>
            <person name="Hugenholtz P."/>
            <person name="Tyson G.W."/>
            <person name="Morrison M."/>
        </authorList>
    </citation>
    <scope>NUCLEOTIDE SEQUENCE [LARGE SCALE GENOMIC DNA]</scope>
    <source>
        <strain evidence="2 3">PA5</strain>
    </source>
</reference>
<organism evidence="2 3">
    <name type="scientific">Methanosphaera stadtmanae</name>
    <dbReference type="NCBI Taxonomy" id="2317"/>
    <lineage>
        <taxon>Archaea</taxon>
        <taxon>Methanobacteriati</taxon>
        <taxon>Methanobacteriota</taxon>
        <taxon>Methanomada group</taxon>
        <taxon>Methanobacteria</taxon>
        <taxon>Methanobacteriales</taxon>
        <taxon>Methanobacteriaceae</taxon>
        <taxon>Methanosphaera</taxon>
    </lineage>
</organism>
<evidence type="ECO:0000313" key="3">
    <source>
        <dbReference type="Proteomes" id="UP000248557"/>
    </source>
</evidence>
<comment type="caution">
    <text evidence="2">The sequence shown here is derived from an EMBL/GenBank/DDBJ whole genome shotgun (WGS) entry which is preliminary data.</text>
</comment>
<dbReference type="EMBL" id="NGJK01000057">
    <property type="protein sequence ID" value="RAP02988.1"/>
    <property type="molecule type" value="Genomic_DNA"/>
</dbReference>
<dbReference type="Pfam" id="PF14335">
    <property type="entry name" value="DUF4391"/>
    <property type="match status" value="1"/>
</dbReference>
<evidence type="ECO:0008006" key="4">
    <source>
        <dbReference type="Google" id="ProtNLM"/>
    </source>
</evidence>